<dbReference type="SUPFAM" id="SSF52540">
    <property type="entry name" value="P-loop containing nucleoside triphosphate hydrolases"/>
    <property type="match status" value="1"/>
</dbReference>
<evidence type="ECO:0000313" key="10">
    <source>
        <dbReference type="Proteomes" id="UP001203761"/>
    </source>
</evidence>
<dbReference type="Proteomes" id="UP001203761">
    <property type="component" value="Unassembled WGS sequence"/>
</dbReference>
<dbReference type="Gene3D" id="3.40.50.300">
    <property type="entry name" value="P-loop containing nucleotide triphosphate hydrolases"/>
    <property type="match status" value="1"/>
</dbReference>
<feature type="binding site" evidence="7">
    <location>
        <position position="87"/>
    </location>
    <ligand>
        <name>substrate</name>
    </ligand>
</feature>
<keyword evidence="6 7" id="KW-0057">Aromatic amino acid biosynthesis</keyword>
<dbReference type="EMBL" id="JAKNCJ010000003">
    <property type="protein sequence ID" value="MCL6423393.1"/>
    <property type="molecule type" value="Genomic_DNA"/>
</dbReference>
<comment type="subcellular location">
    <subcellularLocation>
        <location evidence="7">Cytoplasm</location>
    </subcellularLocation>
</comment>
<evidence type="ECO:0000256" key="6">
    <source>
        <dbReference type="ARBA" id="ARBA00023141"/>
    </source>
</evidence>
<evidence type="ECO:0000256" key="1">
    <source>
        <dbReference type="ARBA" id="ARBA00022605"/>
    </source>
</evidence>
<comment type="subunit">
    <text evidence="7">Monomer.</text>
</comment>
<keyword evidence="7" id="KW-0479">Metal-binding</keyword>
<dbReference type="PRINTS" id="PR01100">
    <property type="entry name" value="SHIKIMTKNASE"/>
</dbReference>
<dbReference type="HAMAP" id="MF_00109">
    <property type="entry name" value="Shikimate_kinase"/>
    <property type="match status" value="1"/>
</dbReference>
<evidence type="ECO:0000313" key="9">
    <source>
        <dbReference type="EMBL" id="MCL6423393.1"/>
    </source>
</evidence>
<name>A0ABT0R1Q7_9MICO</name>
<feature type="binding site" evidence="7">
    <location>
        <position position="109"/>
    </location>
    <ligand>
        <name>substrate</name>
    </ligand>
</feature>
<gene>
    <name evidence="7" type="primary">aroK</name>
    <name evidence="9" type="ORF">Bequi_08335</name>
</gene>
<comment type="cofactor">
    <cofactor evidence="7">
        <name>Mg(2+)</name>
        <dbReference type="ChEBI" id="CHEBI:18420"/>
    </cofactor>
    <text evidence="7">Binds 1 Mg(2+) ion per subunit.</text>
</comment>
<evidence type="ECO:0000256" key="8">
    <source>
        <dbReference type="SAM" id="MobiDB-lite"/>
    </source>
</evidence>
<dbReference type="InterPro" id="IPR000623">
    <property type="entry name" value="Shikimate_kinase/TSH1"/>
</dbReference>
<comment type="catalytic activity">
    <reaction evidence="7">
        <text>shikimate + ATP = 3-phosphoshikimate + ADP + H(+)</text>
        <dbReference type="Rhea" id="RHEA:13121"/>
        <dbReference type="ChEBI" id="CHEBI:15378"/>
        <dbReference type="ChEBI" id="CHEBI:30616"/>
        <dbReference type="ChEBI" id="CHEBI:36208"/>
        <dbReference type="ChEBI" id="CHEBI:145989"/>
        <dbReference type="ChEBI" id="CHEBI:456216"/>
        <dbReference type="EC" id="2.7.1.71"/>
    </reaction>
</comment>
<keyword evidence="7" id="KW-0963">Cytoplasm</keyword>
<keyword evidence="2 7" id="KW-0808">Transferase</keyword>
<dbReference type="CDD" id="cd00464">
    <property type="entry name" value="SK"/>
    <property type="match status" value="1"/>
</dbReference>
<reference evidence="9" key="1">
    <citation type="submission" date="2022-02" db="EMBL/GenBank/DDBJ databases">
        <authorList>
            <person name="Lee M."/>
            <person name="Kim S.-J."/>
            <person name="Jung M.-Y."/>
        </authorList>
    </citation>
    <scope>NUCLEOTIDE SEQUENCE</scope>
    <source>
        <strain evidence="9">JHP9</strain>
    </source>
</reference>
<dbReference type="InterPro" id="IPR027417">
    <property type="entry name" value="P-loop_NTPase"/>
</dbReference>
<comment type="similarity">
    <text evidence="7">Belongs to the shikimate kinase family.</text>
</comment>
<comment type="caution">
    <text evidence="9">The sequence shown here is derived from an EMBL/GenBank/DDBJ whole genome shotgun (WGS) entry which is preliminary data.</text>
</comment>
<dbReference type="PANTHER" id="PTHR21087">
    <property type="entry name" value="SHIKIMATE KINASE"/>
    <property type="match status" value="1"/>
</dbReference>
<feature type="binding site" evidence="7">
    <location>
        <position position="63"/>
    </location>
    <ligand>
        <name>substrate</name>
    </ligand>
</feature>
<feature type="binding site" evidence="7">
    <location>
        <position position="45"/>
    </location>
    <ligand>
        <name>Mg(2+)</name>
        <dbReference type="ChEBI" id="CHEBI:18420"/>
    </ligand>
</feature>
<feature type="binding site" evidence="7">
    <location>
        <position position="166"/>
    </location>
    <ligand>
        <name>substrate</name>
    </ligand>
</feature>
<feature type="compositionally biased region" description="Low complexity" evidence="8">
    <location>
        <begin position="1"/>
        <end position="16"/>
    </location>
</feature>
<evidence type="ECO:0000256" key="7">
    <source>
        <dbReference type="HAMAP-Rule" id="MF_00109"/>
    </source>
</evidence>
<evidence type="ECO:0000256" key="3">
    <source>
        <dbReference type="ARBA" id="ARBA00022741"/>
    </source>
</evidence>
<dbReference type="GO" id="GO:0016301">
    <property type="term" value="F:kinase activity"/>
    <property type="evidence" value="ECO:0007669"/>
    <property type="project" value="UniProtKB-KW"/>
</dbReference>
<feature type="region of interest" description="Disordered" evidence="8">
    <location>
        <begin position="1"/>
        <end position="25"/>
    </location>
</feature>
<keyword evidence="3 7" id="KW-0547">Nucleotide-binding</keyword>
<keyword evidence="10" id="KW-1185">Reference proteome</keyword>
<protein>
    <recommendedName>
        <fullName evidence="7">Shikimate kinase</fullName>
        <shortName evidence="7">SK</shortName>
        <ecNumber evidence="7">2.7.1.71</ecNumber>
    </recommendedName>
</protein>
<feature type="binding site" evidence="7">
    <location>
        <begin position="41"/>
        <end position="46"/>
    </location>
    <ligand>
        <name>ATP</name>
        <dbReference type="ChEBI" id="CHEBI:30616"/>
    </ligand>
</feature>
<evidence type="ECO:0000256" key="5">
    <source>
        <dbReference type="ARBA" id="ARBA00022840"/>
    </source>
</evidence>
<dbReference type="EC" id="2.7.1.71" evidence="7"/>
<evidence type="ECO:0000256" key="4">
    <source>
        <dbReference type="ARBA" id="ARBA00022777"/>
    </source>
</evidence>
<dbReference type="Pfam" id="PF01202">
    <property type="entry name" value="SKI"/>
    <property type="match status" value="1"/>
</dbReference>
<proteinExistence type="inferred from homology"/>
<organism evidence="9 10">
    <name type="scientific">Brachybacterium equifaecis</name>
    <dbReference type="NCBI Taxonomy" id="2910770"/>
    <lineage>
        <taxon>Bacteria</taxon>
        <taxon>Bacillati</taxon>
        <taxon>Actinomycetota</taxon>
        <taxon>Actinomycetes</taxon>
        <taxon>Micrococcales</taxon>
        <taxon>Dermabacteraceae</taxon>
        <taxon>Brachybacterium</taxon>
    </lineage>
</organism>
<comment type="function">
    <text evidence="7">Catalyzes the specific phosphorylation of the 3-hydroxyl group of shikimic acid using ATP as a cosubstrate.</text>
</comment>
<sequence>MAPTDPSAAAARATPADVPPHPPAEPLLRDAPLAVLIGPMAAGKSSVGRALAKLLGASFADLDLEIVARAGADIPALFAERGEEGFRALEEETLADLLETHSGVLSLGGGAPLRPASRDRLRAHRVVLLEIDERTASRRLRGGAGRPLLAASSDPLETWRTLRDARIPHYRALSRCQVDGGAGSPAAVARRVAAALSALERTAAPHAAEPETEEHP</sequence>
<keyword evidence="4 7" id="KW-0418">Kinase</keyword>
<feature type="binding site" evidence="7">
    <location>
        <position position="146"/>
    </location>
    <ligand>
        <name>ATP</name>
        <dbReference type="ChEBI" id="CHEBI:30616"/>
    </ligand>
</feature>
<keyword evidence="1 7" id="KW-0028">Amino-acid biosynthesis</keyword>
<dbReference type="RefSeq" id="WP_249737472.1">
    <property type="nucleotide sequence ID" value="NZ_JAKNCJ010000003.1"/>
</dbReference>
<keyword evidence="7" id="KW-0460">Magnesium</keyword>
<comment type="caution">
    <text evidence="7">Lacks conserved residue(s) required for the propagation of feature annotation.</text>
</comment>
<keyword evidence="5 7" id="KW-0067">ATP-binding</keyword>
<dbReference type="InterPro" id="IPR031322">
    <property type="entry name" value="Shikimate/glucono_kinase"/>
</dbReference>
<accession>A0ABT0R1Q7</accession>
<comment type="pathway">
    <text evidence="7">Metabolic intermediate biosynthesis; chorismate biosynthesis; chorismate from D-erythrose 4-phosphate and phosphoenolpyruvate: step 5/7.</text>
</comment>
<evidence type="ECO:0000256" key="2">
    <source>
        <dbReference type="ARBA" id="ARBA00022679"/>
    </source>
</evidence>
<dbReference type="PANTHER" id="PTHR21087:SF16">
    <property type="entry name" value="SHIKIMATE KINASE 1, CHLOROPLASTIC"/>
    <property type="match status" value="1"/>
</dbReference>